<feature type="non-terminal residue" evidence="2">
    <location>
        <position position="52"/>
    </location>
</feature>
<feature type="region of interest" description="Disordered" evidence="1">
    <location>
        <begin position="1"/>
        <end position="52"/>
    </location>
</feature>
<protein>
    <submittedName>
        <fullName evidence="2">Uncharacterized protein</fullName>
    </submittedName>
</protein>
<sequence length="52" mass="5923">MRPLTFLLRLPPSSNQEKNALTKNYFSSTFPVSEKRHQKSSSAETHQETKSG</sequence>
<name>A0A4Y2J0K7_ARAVE</name>
<gene>
    <name evidence="2" type="ORF">AVEN_118498_1</name>
</gene>
<dbReference type="Proteomes" id="UP000499080">
    <property type="component" value="Unassembled WGS sequence"/>
</dbReference>
<reference evidence="2 3" key="1">
    <citation type="journal article" date="2019" name="Sci. Rep.">
        <title>Orb-weaving spider Araneus ventricosus genome elucidates the spidroin gene catalogue.</title>
        <authorList>
            <person name="Kono N."/>
            <person name="Nakamura H."/>
            <person name="Ohtoshi R."/>
            <person name="Moran D.A.P."/>
            <person name="Shinohara A."/>
            <person name="Yoshida Y."/>
            <person name="Fujiwara M."/>
            <person name="Mori M."/>
            <person name="Tomita M."/>
            <person name="Arakawa K."/>
        </authorList>
    </citation>
    <scope>NUCLEOTIDE SEQUENCE [LARGE SCALE GENOMIC DNA]</scope>
</reference>
<keyword evidence="3" id="KW-1185">Reference proteome</keyword>
<organism evidence="2 3">
    <name type="scientific">Araneus ventricosus</name>
    <name type="common">Orbweaver spider</name>
    <name type="synonym">Epeira ventricosa</name>
    <dbReference type="NCBI Taxonomy" id="182803"/>
    <lineage>
        <taxon>Eukaryota</taxon>
        <taxon>Metazoa</taxon>
        <taxon>Ecdysozoa</taxon>
        <taxon>Arthropoda</taxon>
        <taxon>Chelicerata</taxon>
        <taxon>Arachnida</taxon>
        <taxon>Araneae</taxon>
        <taxon>Araneomorphae</taxon>
        <taxon>Entelegynae</taxon>
        <taxon>Araneoidea</taxon>
        <taxon>Araneidae</taxon>
        <taxon>Araneus</taxon>
    </lineage>
</organism>
<accession>A0A4Y2J0K7</accession>
<evidence type="ECO:0000256" key="1">
    <source>
        <dbReference type="SAM" id="MobiDB-lite"/>
    </source>
</evidence>
<evidence type="ECO:0000313" key="2">
    <source>
        <dbReference type="EMBL" id="GBM83425.1"/>
    </source>
</evidence>
<dbReference type="EMBL" id="BGPR01003079">
    <property type="protein sequence ID" value="GBM83425.1"/>
    <property type="molecule type" value="Genomic_DNA"/>
</dbReference>
<proteinExistence type="predicted"/>
<evidence type="ECO:0000313" key="3">
    <source>
        <dbReference type="Proteomes" id="UP000499080"/>
    </source>
</evidence>
<feature type="compositionally biased region" description="Polar residues" evidence="1">
    <location>
        <begin position="12"/>
        <end position="31"/>
    </location>
</feature>
<dbReference type="AlphaFoldDB" id="A0A4Y2J0K7"/>
<comment type="caution">
    <text evidence="2">The sequence shown here is derived from an EMBL/GenBank/DDBJ whole genome shotgun (WGS) entry which is preliminary data.</text>
</comment>